<feature type="compositionally biased region" description="Basic and acidic residues" evidence="1">
    <location>
        <begin position="29"/>
        <end position="44"/>
    </location>
</feature>
<name>A0A5C5G0B8_9BASI</name>
<feature type="compositionally biased region" description="Basic and acidic residues" evidence="1">
    <location>
        <begin position="138"/>
        <end position="147"/>
    </location>
</feature>
<feature type="region of interest" description="Disordered" evidence="1">
    <location>
        <begin position="1"/>
        <end position="68"/>
    </location>
</feature>
<organism evidence="2 3">
    <name type="scientific">Rhodotorula diobovata</name>
    <dbReference type="NCBI Taxonomy" id="5288"/>
    <lineage>
        <taxon>Eukaryota</taxon>
        <taxon>Fungi</taxon>
        <taxon>Dikarya</taxon>
        <taxon>Basidiomycota</taxon>
        <taxon>Pucciniomycotina</taxon>
        <taxon>Microbotryomycetes</taxon>
        <taxon>Sporidiobolales</taxon>
        <taxon>Sporidiobolaceae</taxon>
        <taxon>Rhodotorula</taxon>
    </lineage>
</organism>
<feature type="compositionally biased region" description="Basic residues" evidence="1">
    <location>
        <begin position="50"/>
        <end position="63"/>
    </location>
</feature>
<proteinExistence type="predicted"/>
<keyword evidence="3" id="KW-1185">Reference proteome</keyword>
<dbReference type="Proteomes" id="UP000311382">
    <property type="component" value="Unassembled WGS sequence"/>
</dbReference>
<comment type="caution">
    <text evidence="2">The sequence shown here is derived from an EMBL/GenBank/DDBJ whole genome shotgun (WGS) entry which is preliminary data.</text>
</comment>
<accession>A0A5C5G0B8</accession>
<evidence type="ECO:0000256" key="1">
    <source>
        <dbReference type="SAM" id="MobiDB-lite"/>
    </source>
</evidence>
<gene>
    <name evidence="2" type="ORF">DMC30DRAFT_133988</name>
</gene>
<dbReference type="EMBL" id="SOZI01000023">
    <property type="protein sequence ID" value="TNY22537.1"/>
    <property type="molecule type" value="Genomic_DNA"/>
</dbReference>
<evidence type="ECO:0000313" key="3">
    <source>
        <dbReference type="Proteomes" id="UP000311382"/>
    </source>
</evidence>
<feature type="region of interest" description="Disordered" evidence="1">
    <location>
        <begin position="134"/>
        <end position="264"/>
    </location>
</feature>
<protein>
    <submittedName>
        <fullName evidence="2">Uncharacterized protein</fullName>
    </submittedName>
</protein>
<sequence length="264" mass="28757">MPACSGDVTGRGSGRGGPMVMSARTRTRWAAEQRMADGKRERPGRGVCTTRRRAPRSRGKRMKRDGAHVSDILRNAAAVQALAARRVKRRSSTRGESDDSTRLTAVPPLLALSLAGPWLRLVEAAAQYVAPVAASEAPARRRDHEPVARAATDPSCRTPMEEGVGPPVDPQTGAEPQLQGLQVGPRHRDGRVQGHRRRDAGCTARGRGGQRPPSQRGRSDRRRRGERTSERVCLARALWDRDARTRRVHTCTPATEGERRGAAG</sequence>
<reference evidence="2 3" key="1">
    <citation type="submission" date="2019-03" db="EMBL/GenBank/DDBJ databases">
        <title>Rhodosporidium diobovatum UCD-FST 08-225 genome sequencing, assembly, and annotation.</title>
        <authorList>
            <person name="Fakankun I.U."/>
            <person name="Fristensky B."/>
            <person name="Levin D.B."/>
        </authorList>
    </citation>
    <scope>NUCLEOTIDE SEQUENCE [LARGE SCALE GENOMIC DNA]</scope>
    <source>
        <strain evidence="2 3">UCD-FST 08-225</strain>
    </source>
</reference>
<evidence type="ECO:0000313" key="2">
    <source>
        <dbReference type="EMBL" id="TNY22537.1"/>
    </source>
</evidence>
<dbReference type="AlphaFoldDB" id="A0A5C5G0B8"/>